<sequence>MTVVEDGEHLGLAPGPFDHLGVGRGLPRRGGRVRLSYHPVSDFSCEARTRFTGYHPDGPGPFPTGSAPAAVAWRNGGATAPGTRMGAVRVHRAATDLEEVSPLTRQVPRVVR</sequence>
<feature type="region of interest" description="Disordered" evidence="1">
    <location>
        <begin position="1"/>
        <end position="25"/>
    </location>
</feature>
<dbReference type="EMBL" id="BONV01000014">
    <property type="protein sequence ID" value="GIG80420.1"/>
    <property type="molecule type" value="Genomic_DNA"/>
</dbReference>
<accession>A0A8J3M124</accession>
<dbReference type="AlphaFoldDB" id="A0A8J3M124"/>
<evidence type="ECO:0000313" key="3">
    <source>
        <dbReference type="Proteomes" id="UP000630097"/>
    </source>
</evidence>
<protein>
    <submittedName>
        <fullName evidence="2">Uncharacterized protein</fullName>
    </submittedName>
</protein>
<evidence type="ECO:0000256" key="1">
    <source>
        <dbReference type="SAM" id="MobiDB-lite"/>
    </source>
</evidence>
<gene>
    <name evidence="2" type="ORF">Pka01_35470</name>
</gene>
<keyword evidence="3" id="KW-1185">Reference proteome</keyword>
<organism evidence="2 3">
    <name type="scientific">Planotetraspora kaengkrachanensis</name>
    <dbReference type="NCBI Taxonomy" id="575193"/>
    <lineage>
        <taxon>Bacteria</taxon>
        <taxon>Bacillati</taxon>
        <taxon>Actinomycetota</taxon>
        <taxon>Actinomycetes</taxon>
        <taxon>Streptosporangiales</taxon>
        <taxon>Streptosporangiaceae</taxon>
        <taxon>Planotetraspora</taxon>
    </lineage>
</organism>
<reference evidence="2 3" key="1">
    <citation type="submission" date="2021-01" db="EMBL/GenBank/DDBJ databases">
        <title>Whole genome shotgun sequence of Planotetraspora kaengkrachanensis NBRC 104272.</title>
        <authorList>
            <person name="Komaki H."/>
            <person name="Tamura T."/>
        </authorList>
    </citation>
    <scope>NUCLEOTIDE SEQUENCE [LARGE SCALE GENOMIC DNA]</scope>
    <source>
        <strain evidence="2 3">NBRC 104272</strain>
    </source>
</reference>
<name>A0A8J3M124_9ACTN</name>
<proteinExistence type="predicted"/>
<evidence type="ECO:0000313" key="2">
    <source>
        <dbReference type="EMBL" id="GIG80420.1"/>
    </source>
</evidence>
<dbReference type="Proteomes" id="UP000630097">
    <property type="component" value="Unassembled WGS sequence"/>
</dbReference>
<comment type="caution">
    <text evidence="2">The sequence shown here is derived from an EMBL/GenBank/DDBJ whole genome shotgun (WGS) entry which is preliminary data.</text>
</comment>